<accession>A0A382MVD6</accession>
<protein>
    <recommendedName>
        <fullName evidence="4">Arginase</fullName>
    </recommendedName>
</protein>
<dbReference type="Gene3D" id="3.40.800.10">
    <property type="entry name" value="Ureohydrolase domain"/>
    <property type="match status" value="1"/>
</dbReference>
<keyword evidence="2" id="KW-0378">Hydrolase</keyword>
<evidence type="ECO:0008006" key="4">
    <source>
        <dbReference type="Google" id="ProtNLM"/>
    </source>
</evidence>
<dbReference type="GO" id="GO:0046872">
    <property type="term" value="F:metal ion binding"/>
    <property type="evidence" value="ECO:0007669"/>
    <property type="project" value="UniProtKB-KW"/>
</dbReference>
<dbReference type="PANTHER" id="PTHR11358:SF26">
    <property type="entry name" value="GUANIDINO ACID HYDROLASE, MITOCHONDRIAL"/>
    <property type="match status" value="1"/>
</dbReference>
<evidence type="ECO:0000256" key="1">
    <source>
        <dbReference type="ARBA" id="ARBA00022723"/>
    </source>
</evidence>
<dbReference type="AlphaFoldDB" id="A0A382MVD6"/>
<dbReference type="PANTHER" id="PTHR11358">
    <property type="entry name" value="ARGINASE/AGMATINASE"/>
    <property type="match status" value="1"/>
</dbReference>
<dbReference type="Pfam" id="PF00491">
    <property type="entry name" value="Arginase"/>
    <property type="match status" value="1"/>
</dbReference>
<feature type="non-terminal residue" evidence="3">
    <location>
        <position position="332"/>
    </location>
</feature>
<evidence type="ECO:0000256" key="2">
    <source>
        <dbReference type="ARBA" id="ARBA00022801"/>
    </source>
</evidence>
<dbReference type="EMBL" id="UINC01095889">
    <property type="protein sequence ID" value="SVC52328.1"/>
    <property type="molecule type" value="Genomic_DNA"/>
</dbReference>
<dbReference type="InterPro" id="IPR023696">
    <property type="entry name" value="Ureohydrolase_dom_sf"/>
</dbReference>
<evidence type="ECO:0000313" key="3">
    <source>
        <dbReference type="EMBL" id="SVC52328.1"/>
    </source>
</evidence>
<proteinExistence type="predicted"/>
<reference evidence="3" key="1">
    <citation type="submission" date="2018-05" db="EMBL/GenBank/DDBJ databases">
        <authorList>
            <person name="Lanie J.A."/>
            <person name="Ng W.-L."/>
            <person name="Kazmierczak K.M."/>
            <person name="Andrzejewski T.M."/>
            <person name="Davidsen T.M."/>
            <person name="Wayne K.J."/>
            <person name="Tettelin H."/>
            <person name="Glass J.I."/>
            <person name="Rusch D."/>
            <person name="Podicherti R."/>
            <person name="Tsui H.-C.T."/>
            <person name="Winkler M.E."/>
        </authorList>
    </citation>
    <scope>NUCLEOTIDE SEQUENCE</scope>
</reference>
<dbReference type="PIRSF" id="PIRSF036979">
    <property type="entry name" value="Arginase"/>
    <property type="match status" value="1"/>
</dbReference>
<organism evidence="3">
    <name type="scientific">marine metagenome</name>
    <dbReference type="NCBI Taxonomy" id="408172"/>
    <lineage>
        <taxon>unclassified sequences</taxon>
        <taxon>metagenomes</taxon>
        <taxon>ecological metagenomes</taxon>
    </lineage>
</organism>
<dbReference type="GO" id="GO:0008783">
    <property type="term" value="F:agmatinase activity"/>
    <property type="evidence" value="ECO:0007669"/>
    <property type="project" value="TreeGrafter"/>
</dbReference>
<dbReference type="InterPro" id="IPR006035">
    <property type="entry name" value="Ureohydrolase"/>
</dbReference>
<gene>
    <name evidence="3" type="ORF">METZ01_LOCUS305182</name>
</gene>
<dbReference type="SUPFAM" id="SSF52768">
    <property type="entry name" value="Arginase/deacetylase"/>
    <property type="match status" value="1"/>
</dbReference>
<dbReference type="PROSITE" id="PS51409">
    <property type="entry name" value="ARGINASE_2"/>
    <property type="match status" value="1"/>
</dbReference>
<keyword evidence="1" id="KW-0479">Metal-binding</keyword>
<dbReference type="GO" id="GO:0033389">
    <property type="term" value="P:putrescine biosynthetic process from arginine, via agmatine"/>
    <property type="evidence" value="ECO:0007669"/>
    <property type="project" value="TreeGrafter"/>
</dbReference>
<name>A0A382MVD6_9ZZZZ</name>
<sequence>MAEKDYKPIRLNRPFVGIPSFLRSEICTDLKQLDADIAVFGVPHDEGSPFLAGSRMGPRSIREHSLRFGAQGSIYDPETGSQYLEEELGQGLIVDAGDVDVWPTEVRTTFNNATQMTRQILARGAFPVMLGGDHGVTYPVVRGFSQPLHVMHFDAHIDYAPFIHDLQFTNGQPFSHIRPLPHVESLTQIGIRSLRSAQSEIHASIDDGNRVITMGEFRKIGGRGIAEIIPQEAACYISVDIDVLDISLVPGCVSAEPNGMNYAELRDTLAALTAHANVIGFDLVEVNPQLDVGTGVTSYLAAHTVIEFLCLLCSQPRWAERRVRRAGRRSSS</sequence>